<comment type="caution">
    <text evidence="3">The sequence shown here is derived from an EMBL/GenBank/DDBJ whole genome shotgun (WGS) entry which is preliminary data.</text>
</comment>
<dbReference type="InterPro" id="IPR037465">
    <property type="entry name" value="YlxR"/>
</dbReference>
<feature type="domain" description="YlxR" evidence="2">
    <location>
        <begin position="38"/>
        <end position="117"/>
    </location>
</feature>
<evidence type="ECO:0000259" key="2">
    <source>
        <dbReference type="Pfam" id="PF04296"/>
    </source>
</evidence>
<accession>A0A4Y9EP40</accession>
<dbReference type="InterPro" id="IPR035931">
    <property type="entry name" value="YlxR-like_sf"/>
</dbReference>
<dbReference type="Gene3D" id="3.30.1330.30">
    <property type="match status" value="1"/>
</dbReference>
<dbReference type="PANTHER" id="PTHR34215">
    <property type="entry name" value="BLL0784 PROTEIN"/>
    <property type="match status" value="1"/>
</dbReference>
<dbReference type="InterPro" id="IPR007393">
    <property type="entry name" value="YlxR_dom"/>
</dbReference>
<dbReference type="SUPFAM" id="SSF64376">
    <property type="entry name" value="YlxR-like"/>
    <property type="match status" value="1"/>
</dbReference>
<sequence length="246" mass="25964">MKMPQPGRTLTRMPHNDPTVSPDIDPETIAPVAKGAMRKCILSGSRGERGALIRLALDADGNVAPDLGARSPGRGAWVSPDRPLIETSLAKGKLRGLLMRAFKTSAVQLPDNLADQIADGLARRALDRLGLENKAGNLVWGADRIGDALAVGRVRLLLHAGDAAPDGISKLEAKRRGSPREVLSMVLPVPRAQLSMALGRENVVHAAVCDAAACARVAAAVERWRAFSGFVSEEGLSEDAAAHRGT</sequence>
<protein>
    <submittedName>
        <fullName evidence="3">DUF448 domain-containing protein</fullName>
    </submittedName>
</protein>
<evidence type="ECO:0000313" key="4">
    <source>
        <dbReference type="Proteomes" id="UP000297737"/>
    </source>
</evidence>
<feature type="region of interest" description="Disordered" evidence="1">
    <location>
        <begin position="1"/>
        <end position="26"/>
    </location>
</feature>
<reference evidence="3 4" key="1">
    <citation type="submission" date="2019-02" db="EMBL/GenBank/DDBJ databases">
        <title>Polymorphobacter sp. isolated from the lake at the Tibet of China.</title>
        <authorList>
            <person name="Li A."/>
        </authorList>
    </citation>
    <scope>NUCLEOTIDE SEQUENCE [LARGE SCALE GENOMIC DNA]</scope>
    <source>
        <strain evidence="3 4">DJ1R-1</strain>
    </source>
</reference>
<evidence type="ECO:0000256" key="1">
    <source>
        <dbReference type="SAM" id="MobiDB-lite"/>
    </source>
</evidence>
<dbReference type="SUPFAM" id="SSF55315">
    <property type="entry name" value="L30e-like"/>
    <property type="match status" value="1"/>
</dbReference>
<dbReference type="OrthoDB" id="9799836at2"/>
<organism evidence="3 4">
    <name type="scientific">Glacieibacterium arshaanense</name>
    <dbReference type="NCBI Taxonomy" id="2511025"/>
    <lineage>
        <taxon>Bacteria</taxon>
        <taxon>Pseudomonadati</taxon>
        <taxon>Pseudomonadota</taxon>
        <taxon>Alphaproteobacteria</taxon>
        <taxon>Sphingomonadales</taxon>
        <taxon>Sphingosinicellaceae</taxon>
        <taxon>Glacieibacterium</taxon>
    </lineage>
</organism>
<name>A0A4Y9EP40_9SPHN</name>
<dbReference type="Gene3D" id="3.30.1230.10">
    <property type="entry name" value="YlxR-like"/>
    <property type="match status" value="1"/>
</dbReference>
<dbReference type="EMBL" id="SIHO01000002">
    <property type="protein sequence ID" value="TFU03623.1"/>
    <property type="molecule type" value="Genomic_DNA"/>
</dbReference>
<proteinExistence type="predicted"/>
<dbReference type="PANTHER" id="PTHR34215:SF1">
    <property type="entry name" value="YLXR DOMAIN-CONTAINING PROTEIN"/>
    <property type="match status" value="1"/>
</dbReference>
<dbReference type="Proteomes" id="UP000297737">
    <property type="component" value="Unassembled WGS sequence"/>
</dbReference>
<gene>
    <name evidence="3" type="ORF">EUV02_10740</name>
</gene>
<evidence type="ECO:0000313" key="3">
    <source>
        <dbReference type="EMBL" id="TFU03623.1"/>
    </source>
</evidence>
<dbReference type="InterPro" id="IPR029064">
    <property type="entry name" value="Ribosomal_eL30-like_sf"/>
</dbReference>
<dbReference type="Pfam" id="PF04296">
    <property type="entry name" value="YlxR"/>
    <property type="match status" value="1"/>
</dbReference>
<keyword evidence="4" id="KW-1185">Reference proteome</keyword>
<dbReference type="AlphaFoldDB" id="A0A4Y9EP40"/>